<feature type="transmembrane region" description="Helical" evidence="1">
    <location>
        <begin position="58"/>
        <end position="76"/>
    </location>
</feature>
<protein>
    <recommendedName>
        <fullName evidence="4">DUF5317 domain-containing protein</fullName>
    </recommendedName>
</protein>
<dbReference type="InterPro" id="IPR035168">
    <property type="entry name" value="DUF5317"/>
</dbReference>
<feature type="transmembrane region" description="Helical" evidence="1">
    <location>
        <begin position="153"/>
        <end position="171"/>
    </location>
</feature>
<evidence type="ECO:0000313" key="2">
    <source>
        <dbReference type="EMBL" id="SHH28425.1"/>
    </source>
</evidence>
<dbReference type="OrthoDB" id="37447at2"/>
<sequence length="190" mass="21140">MLIEALILALIISLLWGGKINRLGQLVLRVSWLVPVALIIQSGLYWAAVREVGLDSSWLVQSLGTGSYFLLLFFTWRNRTCPGMSWITLGILLNTIVIGVNGGVMPVDPLFLPEESRKALLEGQGTHGLMTSMTHLSFLADRFYLDILGLKKQMFSVGDILIDIGVFFLVFKTMVSQDKRPKTSVLSKKI</sequence>
<keyword evidence="1" id="KW-1133">Transmembrane helix</keyword>
<dbReference type="AlphaFoldDB" id="A0A1M5RQ53"/>
<proteinExistence type="predicted"/>
<keyword evidence="3" id="KW-1185">Reference proteome</keyword>
<feature type="transmembrane region" description="Helical" evidence="1">
    <location>
        <begin position="26"/>
        <end position="46"/>
    </location>
</feature>
<feature type="transmembrane region" description="Helical" evidence="1">
    <location>
        <begin position="83"/>
        <end position="104"/>
    </location>
</feature>
<keyword evidence="1" id="KW-0812">Transmembrane</keyword>
<dbReference type="STRING" id="1121420.SAMN02746098_00626"/>
<accession>A0A1M5RQ53</accession>
<dbReference type="Pfam" id="PF17248">
    <property type="entry name" value="DUF5317"/>
    <property type="match status" value="1"/>
</dbReference>
<evidence type="ECO:0008006" key="4">
    <source>
        <dbReference type="Google" id="ProtNLM"/>
    </source>
</evidence>
<dbReference type="RefSeq" id="WP_073027781.1">
    <property type="nucleotide sequence ID" value="NZ_FQXJ01000003.1"/>
</dbReference>
<reference evidence="3" key="1">
    <citation type="submission" date="2016-11" db="EMBL/GenBank/DDBJ databases">
        <authorList>
            <person name="Varghese N."/>
            <person name="Submissions S."/>
        </authorList>
    </citation>
    <scope>NUCLEOTIDE SEQUENCE [LARGE SCALE GENOMIC DNA]</scope>
    <source>
        <strain evidence="3">DSM 15449</strain>
    </source>
</reference>
<gene>
    <name evidence="2" type="ORF">SAMN02746098_00626</name>
</gene>
<name>A0A1M5RQ53_9FIRM</name>
<dbReference type="EMBL" id="FQXJ01000003">
    <property type="protein sequence ID" value="SHH28425.1"/>
    <property type="molecule type" value="Genomic_DNA"/>
</dbReference>
<evidence type="ECO:0000313" key="3">
    <source>
        <dbReference type="Proteomes" id="UP000183954"/>
    </source>
</evidence>
<dbReference type="Proteomes" id="UP000183954">
    <property type="component" value="Unassembled WGS sequence"/>
</dbReference>
<evidence type="ECO:0000256" key="1">
    <source>
        <dbReference type="SAM" id="Phobius"/>
    </source>
</evidence>
<organism evidence="2 3">
    <name type="scientific">Desulfosporosinus lacus DSM 15449</name>
    <dbReference type="NCBI Taxonomy" id="1121420"/>
    <lineage>
        <taxon>Bacteria</taxon>
        <taxon>Bacillati</taxon>
        <taxon>Bacillota</taxon>
        <taxon>Clostridia</taxon>
        <taxon>Eubacteriales</taxon>
        <taxon>Desulfitobacteriaceae</taxon>
        <taxon>Desulfosporosinus</taxon>
    </lineage>
</organism>
<keyword evidence="1" id="KW-0472">Membrane</keyword>